<dbReference type="InterPro" id="IPR000719">
    <property type="entry name" value="Prot_kinase_dom"/>
</dbReference>
<keyword evidence="9 13" id="KW-1133">Transmembrane helix</keyword>
<evidence type="ECO:0000256" key="7">
    <source>
        <dbReference type="ARBA" id="ARBA00022741"/>
    </source>
</evidence>
<dbReference type="FunFam" id="3.80.10.10:FF:000234">
    <property type="entry name" value="Probable inactive receptor kinase RLK902"/>
    <property type="match status" value="1"/>
</dbReference>
<comment type="subcellular location">
    <subcellularLocation>
        <location evidence="1">Membrane</location>
    </subcellularLocation>
</comment>
<dbReference type="PROSITE" id="PS50011">
    <property type="entry name" value="PROTEIN_KINASE_DOM"/>
    <property type="match status" value="1"/>
</dbReference>
<keyword evidence="8 12" id="KW-0067">ATP-binding</keyword>
<dbReference type="InterPro" id="IPR011009">
    <property type="entry name" value="Kinase-like_dom_sf"/>
</dbReference>
<feature type="domain" description="Protein kinase" evidence="15">
    <location>
        <begin position="332"/>
        <end position="601"/>
    </location>
</feature>
<evidence type="ECO:0000259" key="15">
    <source>
        <dbReference type="PROSITE" id="PS50011"/>
    </source>
</evidence>
<dbReference type="InterPro" id="IPR050994">
    <property type="entry name" value="At_inactive_RLKs"/>
</dbReference>
<keyword evidence="11" id="KW-0675">Receptor</keyword>
<dbReference type="Pfam" id="PF00069">
    <property type="entry name" value="Pkinase"/>
    <property type="match status" value="1"/>
</dbReference>
<proteinExistence type="predicted"/>
<evidence type="ECO:0000313" key="16">
    <source>
        <dbReference type="EMBL" id="SPD17248.1"/>
    </source>
</evidence>
<evidence type="ECO:0000256" key="10">
    <source>
        <dbReference type="ARBA" id="ARBA00023136"/>
    </source>
</evidence>
<feature type="binding site" evidence="12">
    <location>
        <position position="360"/>
    </location>
    <ligand>
        <name>ATP</name>
        <dbReference type="ChEBI" id="CHEBI:30616"/>
    </ligand>
</feature>
<evidence type="ECO:0000256" key="8">
    <source>
        <dbReference type="ARBA" id="ARBA00022840"/>
    </source>
</evidence>
<dbReference type="SUPFAM" id="SSF52058">
    <property type="entry name" value="L domain-like"/>
    <property type="match status" value="1"/>
</dbReference>
<keyword evidence="2" id="KW-0597">Phosphoprotein</keyword>
<gene>
    <name evidence="16" type="ORF">FSB_LOCUS45130</name>
</gene>
<dbReference type="Pfam" id="PF08263">
    <property type="entry name" value="LRRNT_2"/>
    <property type="match status" value="1"/>
</dbReference>
<feature type="chain" id="PRO_5014692735" description="Protein kinase domain-containing protein" evidence="14">
    <location>
        <begin position="25"/>
        <end position="641"/>
    </location>
</feature>
<dbReference type="InterPro" id="IPR013210">
    <property type="entry name" value="LRR_N_plant-typ"/>
</dbReference>
<dbReference type="GO" id="GO:0004672">
    <property type="term" value="F:protein kinase activity"/>
    <property type="evidence" value="ECO:0007669"/>
    <property type="project" value="InterPro"/>
</dbReference>
<feature type="signal peptide" evidence="14">
    <location>
        <begin position="1"/>
        <end position="24"/>
    </location>
</feature>
<dbReference type="PROSITE" id="PS00107">
    <property type="entry name" value="PROTEIN_KINASE_ATP"/>
    <property type="match status" value="1"/>
</dbReference>
<evidence type="ECO:0000256" key="1">
    <source>
        <dbReference type="ARBA" id="ARBA00004370"/>
    </source>
</evidence>
<accession>A0A2N9HYQ4</accession>
<protein>
    <recommendedName>
        <fullName evidence="15">Protein kinase domain-containing protein</fullName>
    </recommendedName>
</protein>
<feature type="transmembrane region" description="Helical" evidence="13">
    <location>
        <begin position="240"/>
        <end position="262"/>
    </location>
</feature>
<dbReference type="PANTHER" id="PTHR48010:SF32">
    <property type="entry name" value="PROTEIN KINASE DOMAIN-CONTAINING PROTEIN"/>
    <property type="match status" value="1"/>
</dbReference>
<dbReference type="Gene3D" id="3.80.10.10">
    <property type="entry name" value="Ribonuclease Inhibitor"/>
    <property type="match status" value="2"/>
</dbReference>
<reference evidence="16" key="1">
    <citation type="submission" date="2018-02" db="EMBL/GenBank/DDBJ databases">
        <authorList>
            <person name="Cohen D.B."/>
            <person name="Kent A.D."/>
        </authorList>
    </citation>
    <scope>NUCLEOTIDE SEQUENCE</scope>
</reference>
<organism evidence="16">
    <name type="scientific">Fagus sylvatica</name>
    <name type="common">Beechnut</name>
    <dbReference type="NCBI Taxonomy" id="28930"/>
    <lineage>
        <taxon>Eukaryota</taxon>
        <taxon>Viridiplantae</taxon>
        <taxon>Streptophyta</taxon>
        <taxon>Embryophyta</taxon>
        <taxon>Tracheophyta</taxon>
        <taxon>Spermatophyta</taxon>
        <taxon>Magnoliopsida</taxon>
        <taxon>eudicotyledons</taxon>
        <taxon>Gunneridae</taxon>
        <taxon>Pentapetalae</taxon>
        <taxon>rosids</taxon>
        <taxon>fabids</taxon>
        <taxon>Fagales</taxon>
        <taxon>Fagaceae</taxon>
        <taxon>Fagus</taxon>
    </lineage>
</organism>
<dbReference type="FunFam" id="3.30.200.20:FF:000307">
    <property type="entry name" value="pollen receptor-like kinase 1"/>
    <property type="match status" value="1"/>
</dbReference>
<dbReference type="Pfam" id="PF00560">
    <property type="entry name" value="LRR_1"/>
    <property type="match status" value="2"/>
</dbReference>
<sequence>MNTCITFLLLIIILLVSFNVYTQGLDLQSDKAALVSIRDSVKGRLRFWNISDLTPCNWSGVVCNQNQSRVMELRLPGMGLVGQLPSGIGNLTNLTTLSLRFNALSGSIPPEFVNLAVLRNLFLQENSFSGEIPGFLYGMQSLVRLNLAGNNFSGEISERINNLTKLDTLFLEKNGFSGLIPDINITGLTNFNVSFNRLNGSVPERFSGFSMSSFEGNSLCGKPLQACPGGSKSNKLSGGAIAGIVIGSFLVFVLIMVVLIVACQKRNGNGKSGSKDLAVGKRGGEIENPRENVVVVEESGSRSMSKSVSARNKSLVFFGNVAKTFDLEDLLKASAEVLGKGTFGTAYKATLESGMTVVVKRLKDVTVSEKEFRERIEEIGRMVHVNLVTLKGYYYNRDEKLLVYDFMPLGSLSALLHGNKGSGRTPLNWETRSGIALGTARAIAFIHSQGPTISHGNIKSSNILLTITYEARVSDFGLAHLALPTSTPNRIDGYRAPEVTDAQKVSQKADVYSFGILLLEMLTGKPPTHALLNEEGVDLPRWVQSVVREEWTSEVFDMELLRYQNVEEEMVQLLQIALQCTAQYLDKRPSMAEVTNQIEDLCNSSSQQVQEDSTPELFYDEDEGLSQQFYSFNSVAQGSSV</sequence>
<dbReference type="InterPro" id="IPR001611">
    <property type="entry name" value="Leu-rich_rpt"/>
</dbReference>
<evidence type="ECO:0000256" key="3">
    <source>
        <dbReference type="ARBA" id="ARBA00022614"/>
    </source>
</evidence>
<dbReference type="InterPro" id="IPR017441">
    <property type="entry name" value="Protein_kinase_ATP_BS"/>
</dbReference>
<evidence type="ECO:0000256" key="6">
    <source>
        <dbReference type="ARBA" id="ARBA00022737"/>
    </source>
</evidence>
<keyword evidence="6" id="KW-0677">Repeat</keyword>
<name>A0A2N9HYQ4_FAGSY</name>
<dbReference type="Gene3D" id="1.10.510.10">
    <property type="entry name" value="Transferase(Phosphotransferase) domain 1"/>
    <property type="match status" value="1"/>
</dbReference>
<dbReference type="EMBL" id="OIVN01004423">
    <property type="protein sequence ID" value="SPD17248.1"/>
    <property type="molecule type" value="Genomic_DNA"/>
</dbReference>
<dbReference type="Gene3D" id="3.30.200.20">
    <property type="entry name" value="Phosphorylase Kinase, domain 1"/>
    <property type="match status" value="1"/>
</dbReference>
<evidence type="ECO:0000256" key="13">
    <source>
        <dbReference type="SAM" id="Phobius"/>
    </source>
</evidence>
<keyword evidence="5 14" id="KW-0732">Signal</keyword>
<dbReference type="SUPFAM" id="SSF56112">
    <property type="entry name" value="Protein kinase-like (PK-like)"/>
    <property type="match status" value="1"/>
</dbReference>
<keyword evidence="4 13" id="KW-0812">Transmembrane</keyword>
<evidence type="ECO:0000256" key="2">
    <source>
        <dbReference type="ARBA" id="ARBA00022553"/>
    </source>
</evidence>
<dbReference type="InterPro" id="IPR032675">
    <property type="entry name" value="LRR_dom_sf"/>
</dbReference>
<dbReference type="GO" id="GO:0016020">
    <property type="term" value="C:membrane"/>
    <property type="evidence" value="ECO:0007669"/>
    <property type="project" value="UniProtKB-SubCell"/>
</dbReference>
<dbReference type="FunFam" id="1.10.510.10:FF:000585">
    <property type="entry name" value="Probable inactive receptor kinase At1g48480"/>
    <property type="match status" value="1"/>
</dbReference>
<evidence type="ECO:0000256" key="9">
    <source>
        <dbReference type="ARBA" id="ARBA00022989"/>
    </source>
</evidence>
<dbReference type="PANTHER" id="PTHR48010">
    <property type="entry name" value="OS05G0588300 PROTEIN"/>
    <property type="match status" value="1"/>
</dbReference>
<evidence type="ECO:0000256" key="14">
    <source>
        <dbReference type="SAM" id="SignalP"/>
    </source>
</evidence>
<evidence type="ECO:0000256" key="11">
    <source>
        <dbReference type="ARBA" id="ARBA00023170"/>
    </source>
</evidence>
<dbReference type="AlphaFoldDB" id="A0A2N9HYQ4"/>
<evidence type="ECO:0000256" key="5">
    <source>
        <dbReference type="ARBA" id="ARBA00022729"/>
    </source>
</evidence>
<keyword evidence="10 13" id="KW-0472">Membrane</keyword>
<keyword evidence="7 12" id="KW-0547">Nucleotide-binding</keyword>
<evidence type="ECO:0000256" key="4">
    <source>
        <dbReference type="ARBA" id="ARBA00022692"/>
    </source>
</evidence>
<keyword evidence="3" id="KW-0433">Leucine-rich repeat</keyword>
<evidence type="ECO:0000256" key="12">
    <source>
        <dbReference type="PROSITE-ProRule" id="PRU10141"/>
    </source>
</evidence>
<dbReference type="GO" id="GO:0005524">
    <property type="term" value="F:ATP binding"/>
    <property type="evidence" value="ECO:0007669"/>
    <property type="project" value="UniProtKB-UniRule"/>
</dbReference>